<feature type="non-terminal residue" evidence="3">
    <location>
        <position position="453"/>
    </location>
</feature>
<comment type="caution">
    <text evidence="3">The sequence shown here is derived from an EMBL/GenBank/DDBJ whole genome shotgun (WGS) entry which is preliminary data.</text>
</comment>
<dbReference type="PANTHER" id="PTHR36970:SF1">
    <property type="entry name" value="BESTROPHIN HOMOLOG"/>
    <property type="match status" value="1"/>
</dbReference>
<evidence type="ECO:0000256" key="2">
    <source>
        <dbReference type="SAM" id="Phobius"/>
    </source>
</evidence>
<evidence type="ECO:0000256" key="1">
    <source>
        <dbReference type="SAM" id="MobiDB-lite"/>
    </source>
</evidence>
<reference evidence="3 4" key="1">
    <citation type="journal article" date="2017" name="Mol. Biol. Evol.">
        <title>The 4-celled Tetrabaena socialis nuclear genome reveals the essential components for genetic control of cell number at the origin of multicellularity in the volvocine lineage.</title>
        <authorList>
            <person name="Featherston J."/>
            <person name="Arakaki Y."/>
            <person name="Hanschen E.R."/>
            <person name="Ferris P.J."/>
            <person name="Michod R.E."/>
            <person name="Olson B.J.S.C."/>
            <person name="Nozaki H."/>
            <person name="Durand P.M."/>
        </authorList>
    </citation>
    <scope>NUCLEOTIDE SEQUENCE [LARGE SCALE GENOMIC DNA]</scope>
    <source>
        <strain evidence="3 4">NIES-571</strain>
    </source>
</reference>
<name>A0A2J8A866_9CHLO</name>
<feature type="transmembrane region" description="Helical" evidence="2">
    <location>
        <begin position="37"/>
        <end position="67"/>
    </location>
</feature>
<dbReference type="AlphaFoldDB" id="A0A2J8A866"/>
<sequence>MAKGSIVVSLRSKGLPSFNKALLFDIRYQAVQFATELLDIFLAVVVTLACLSWSSWISITISIASIAGIKDGNGSVLDMAFAFFMYIILPLLMLLLFVFARRERALSAIADLKASFVALLLSRPGGGTQAQRAASDDIHRKAVAFMDDLYHYLQHRRPYARHFYLPYRTASPAPTDELLKVSRELGLLLRRVHRGVRDMHLACSRLRDEGASELQVANLVSRVEGVHAATERLINVKEMRTPVVLRATIRWFVIVLMPVAFAPFWRYLSVHLTSKAFAGILGVLTNVALMSIADTVVALEDPFDDSALDAISLFELLDQIGVMTTPAADVDGYDTLGLGAGAAASQDPSPTNGECNGAHLAMFVASCGGAEAAAAPGGAGAGAPGNSEQAGLAASSGLSSAAGGPSDVRASATTMETVVGPPSAMDGYGGVGAAGGGGGMPSVSWPLPDVVVP</sequence>
<evidence type="ECO:0000313" key="4">
    <source>
        <dbReference type="Proteomes" id="UP000236333"/>
    </source>
</evidence>
<gene>
    <name evidence="3" type="ORF">TSOC_004710</name>
</gene>
<proteinExistence type="predicted"/>
<keyword evidence="2" id="KW-0472">Membrane</keyword>
<feature type="compositionally biased region" description="Low complexity" evidence="1">
    <location>
        <begin position="390"/>
        <end position="404"/>
    </location>
</feature>
<dbReference type="OrthoDB" id="536576at2759"/>
<feature type="region of interest" description="Disordered" evidence="1">
    <location>
        <begin position="375"/>
        <end position="408"/>
    </location>
</feature>
<keyword evidence="2" id="KW-1133">Transmembrane helix</keyword>
<feature type="transmembrane region" description="Helical" evidence="2">
    <location>
        <begin position="247"/>
        <end position="265"/>
    </location>
</feature>
<feature type="transmembrane region" description="Helical" evidence="2">
    <location>
        <begin position="79"/>
        <end position="100"/>
    </location>
</feature>
<keyword evidence="4" id="KW-1185">Reference proteome</keyword>
<dbReference type="EMBL" id="PGGS01000118">
    <property type="protein sequence ID" value="PNH08726.1"/>
    <property type="molecule type" value="Genomic_DNA"/>
</dbReference>
<organism evidence="3 4">
    <name type="scientific">Tetrabaena socialis</name>
    <dbReference type="NCBI Taxonomy" id="47790"/>
    <lineage>
        <taxon>Eukaryota</taxon>
        <taxon>Viridiplantae</taxon>
        <taxon>Chlorophyta</taxon>
        <taxon>core chlorophytes</taxon>
        <taxon>Chlorophyceae</taxon>
        <taxon>CS clade</taxon>
        <taxon>Chlamydomonadales</taxon>
        <taxon>Tetrabaenaceae</taxon>
        <taxon>Tetrabaena</taxon>
    </lineage>
</organism>
<evidence type="ECO:0000313" key="3">
    <source>
        <dbReference type="EMBL" id="PNH08726.1"/>
    </source>
</evidence>
<dbReference type="PANTHER" id="PTHR36970">
    <property type="entry name" value="UNNAMED PRODUCT"/>
    <property type="match status" value="1"/>
</dbReference>
<dbReference type="Proteomes" id="UP000236333">
    <property type="component" value="Unassembled WGS sequence"/>
</dbReference>
<protein>
    <submittedName>
        <fullName evidence="3">Uncharacterized protein</fullName>
    </submittedName>
</protein>
<accession>A0A2J8A866</accession>
<keyword evidence="2" id="KW-0812">Transmembrane</keyword>